<organism evidence="1 2">
    <name type="scientific">Dendrobium chrysotoxum</name>
    <name type="common">Orchid</name>
    <dbReference type="NCBI Taxonomy" id="161865"/>
    <lineage>
        <taxon>Eukaryota</taxon>
        <taxon>Viridiplantae</taxon>
        <taxon>Streptophyta</taxon>
        <taxon>Embryophyta</taxon>
        <taxon>Tracheophyta</taxon>
        <taxon>Spermatophyta</taxon>
        <taxon>Magnoliopsida</taxon>
        <taxon>Liliopsida</taxon>
        <taxon>Asparagales</taxon>
        <taxon>Orchidaceae</taxon>
        <taxon>Epidendroideae</taxon>
        <taxon>Malaxideae</taxon>
        <taxon>Dendrobiinae</taxon>
        <taxon>Dendrobium</taxon>
    </lineage>
</organism>
<proteinExistence type="predicted"/>
<sequence>MEFDRNMHIMEANPINVWELTTAGNAINIVLVAKVGTKDREPLKPTQDRVQIVLDDSIIVLDDPVKTETLIRATKLRGSD</sequence>
<name>A0AAV7G9I6_DENCH</name>
<gene>
    <name evidence="1" type="ORF">IEQ34_019673</name>
</gene>
<evidence type="ECO:0000313" key="2">
    <source>
        <dbReference type="Proteomes" id="UP000775213"/>
    </source>
</evidence>
<dbReference type="AlphaFoldDB" id="A0AAV7G9I6"/>
<comment type="caution">
    <text evidence="1">The sequence shown here is derived from an EMBL/GenBank/DDBJ whole genome shotgun (WGS) entry which is preliminary data.</text>
</comment>
<accession>A0AAV7G9I6</accession>
<dbReference type="Proteomes" id="UP000775213">
    <property type="component" value="Unassembled WGS sequence"/>
</dbReference>
<keyword evidence="2" id="KW-1185">Reference proteome</keyword>
<evidence type="ECO:0000313" key="1">
    <source>
        <dbReference type="EMBL" id="KAH0452374.1"/>
    </source>
</evidence>
<reference evidence="1 2" key="1">
    <citation type="journal article" date="2021" name="Hortic Res">
        <title>Chromosome-scale assembly of the Dendrobium chrysotoxum genome enhances the understanding of orchid evolution.</title>
        <authorList>
            <person name="Zhang Y."/>
            <person name="Zhang G.Q."/>
            <person name="Zhang D."/>
            <person name="Liu X.D."/>
            <person name="Xu X.Y."/>
            <person name="Sun W.H."/>
            <person name="Yu X."/>
            <person name="Zhu X."/>
            <person name="Wang Z.W."/>
            <person name="Zhao X."/>
            <person name="Zhong W.Y."/>
            <person name="Chen H."/>
            <person name="Yin W.L."/>
            <person name="Huang T."/>
            <person name="Niu S.C."/>
            <person name="Liu Z.J."/>
        </authorList>
    </citation>
    <scope>NUCLEOTIDE SEQUENCE [LARGE SCALE GENOMIC DNA]</scope>
    <source>
        <strain evidence="1">Lindl</strain>
    </source>
</reference>
<dbReference type="EMBL" id="JAGFBR010000017">
    <property type="protein sequence ID" value="KAH0452374.1"/>
    <property type="molecule type" value="Genomic_DNA"/>
</dbReference>
<protein>
    <submittedName>
        <fullName evidence="1">Uncharacterized protein</fullName>
    </submittedName>
</protein>